<feature type="region of interest" description="Disordered" evidence="6">
    <location>
        <begin position="355"/>
        <end position="383"/>
    </location>
</feature>
<feature type="transmembrane region" description="Helical" evidence="7">
    <location>
        <begin position="588"/>
        <end position="608"/>
    </location>
</feature>
<dbReference type="Pfam" id="PF02535">
    <property type="entry name" value="Zip"/>
    <property type="match status" value="1"/>
</dbReference>
<evidence type="ECO:0000256" key="6">
    <source>
        <dbReference type="SAM" id="MobiDB-lite"/>
    </source>
</evidence>
<dbReference type="GO" id="GO:0005385">
    <property type="term" value="F:zinc ion transmembrane transporter activity"/>
    <property type="evidence" value="ECO:0007669"/>
    <property type="project" value="TreeGrafter"/>
</dbReference>
<feature type="transmembrane region" description="Helical" evidence="7">
    <location>
        <begin position="549"/>
        <end position="567"/>
    </location>
</feature>
<dbReference type="PANTHER" id="PTHR12191">
    <property type="entry name" value="SOLUTE CARRIER FAMILY 39"/>
    <property type="match status" value="1"/>
</dbReference>
<dbReference type="GO" id="GO:0071578">
    <property type="term" value="P:zinc ion import across plasma membrane"/>
    <property type="evidence" value="ECO:0007669"/>
    <property type="project" value="TreeGrafter"/>
</dbReference>
<reference evidence="8" key="1">
    <citation type="submission" date="2022-08" db="UniProtKB">
        <authorList>
            <consortium name="EnsemblMetazoa"/>
        </authorList>
    </citation>
    <scope>IDENTIFICATION</scope>
    <source>
        <strain evidence="8">05x7-T-G4-1.051#20</strain>
    </source>
</reference>
<feature type="transmembrane region" description="Helical" evidence="7">
    <location>
        <begin position="523"/>
        <end position="543"/>
    </location>
</feature>
<feature type="region of interest" description="Disordered" evidence="6">
    <location>
        <begin position="411"/>
        <end position="449"/>
    </location>
</feature>
<accession>A0A8W8NEH0</accession>
<feature type="compositionally biased region" description="Basic and acidic residues" evidence="6">
    <location>
        <begin position="424"/>
        <end position="443"/>
    </location>
</feature>
<dbReference type="Proteomes" id="UP000005408">
    <property type="component" value="Unassembled WGS sequence"/>
</dbReference>
<sequence>MHLNVNSFRWARTSPFCFTWRKVVHTAPQNSTGNETGTMCLPGGSRLCLVCLVVSSWRPVIGVDPIKHSATEEPTYQHIQHDHLGTHDHNDMQIHENHSKDIHAPGQFFYESLIERYGENGSLTLEGLKKLLHNIGVKRRNAQQRRSSQERIRKRRSKENISNTTCIKTPENLIQMYKINQSIALSRTDFSDVCMGIIAMLDTTACGGGPVSRNQHTCDSHSHDESLSNKDIEYDIGNIPGHVWGYSFIAIVIISLVGLLGVAVIPIMQKVFYNHLLQFLVALAVGALSGDALLHLFPHAFGDGSHKHGSDDSHVEESRQGVMKGLVGLLAIYVFFVMERLVTLFTNSKRKQKKRKLEEHKVHFNNSNGGESPRTPSEPDCGTTMLRIHPSGKALENYAVESHKGECKLLMSDNTDDQNNVDGKQSHPGDDEDSHSKVLDFSHGHSHSRCKTMPQTVTAIAWMVILGDGIHNFSDGLAVGAAFSNSITGGISTSIAVFCHELPHEIGDFAVLLRAGMTVKQAIIYNCVSSVLGFCGMLIGVLIGNFGSAPLWIFACIGGVFIYIAFVDMLPELTALGTKKGENPFFHLILQVCGLVVGSGIMFLIAIFEHDLMNLLEP</sequence>
<dbReference type="InterPro" id="IPR003689">
    <property type="entry name" value="ZIP"/>
</dbReference>
<comment type="similarity">
    <text evidence="2">Belongs to the ZIP transporter (TC 2.A.5) family.</text>
</comment>
<keyword evidence="9" id="KW-1185">Reference proteome</keyword>
<comment type="subcellular location">
    <subcellularLocation>
        <location evidence="1">Membrane</location>
        <topology evidence="1">Multi-pass membrane protein</topology>
    </subcellularLocation>
</comment>
<keyword evidence="5 7" id="KW-0472">Membrane</keyword>
<evidence type="ECO:0000313" key="8">
    <source>
        <dbReference type="EnsemblMetazoa" id="G5825.8:cds"/>
    </source>
</evidence>
<evidence type="ECO:0000256" key="3">
    <source>
        <dbReference type="ARBA" id="ARBA00022692"/>
    </source>
</evidence>
<proteinExistence type="inferred from homology"/>
<dbReference type="AlphaFoldDB" id="A0A8W8NEH0"/>
<dbReference type="GO" id="GO:0005886">
    <property type="term" value="C:plasma membrane"/>
    <property type="evidence" value="ECO:0007669"/>
    <property type="project" value="TreeGrafter"/>
</dbReference>
<keyword evidence="4 7" id="KW-1133">Transmembrane helix</keyword>
<evidence type="ECO:0000313" key="9">
    <source>
        <dbReference type="Proteomes" id="UP000005408"/>
    </source>
</evidence>
<evidence type="ECO:0000256" key="2">
    <source>
        <dbReference type="ARBA" id="ARBA00006939"/>
    </source>
</evidence>
<dbReference type="EnsemblMetazoa" id="G5825.8">
    <property type="protein sequence ID" value="G5825.8:cds"/>
    <property type="gene ID" value="G5825"/>
</dbReference>
<organism evidence="8 9">
    <name type="scientific">Magallana gigas</name>
    <name type="common">Pacific oyster</name>
    <name type="synonym">Crassostrea gigas</name>
    <dbReference type="NCBI Taxonomy" id="29159"/>
    <lineage>
        <taxon>Eukaryota</taxon>
        <taxon>Metazoa</taxon>
        <taxon>Spiralia</taxon>
        <taxon>Lophotrochozoa</taxon>
        <taxon>Mollusca</taxon>
        <taxon>Bivalvia</taxon>
        <taxon>Autobranchia</taxon>
        <taxon>Pteriomorphia</taxon>
        <taxon>Ostreida</taxon>
        <taxon>Ostreoidea</taxon>
        <taxon>Ostreidae</taxon>
        <taxon>Magallana</taxon>
    </lineage>
</organism>
<dbReference type="InterPro" id="IPR050799">
    <property type="entry name" value="ZIP_Transporter"/>
</dbReference>
<evidence type="ECO:0000256" key="1">
    <source>
        <dbReference type="ARBA" id="ARBA00004141"/>
    </source>
</evidence>
<dbReference type="PANTHER" id="PTHR12191:SF37">
    <property type="entry name" value="ZINC TRANSPORTER FOI"/>
    <property type="match status" value="1"/>
</dbReference>
<evidence type="ECO:0000256" key="4">
    <source>
        <dbReference type="ARBA" id="ARBA00022989"/>
    </source>
</evidence>
<dbReference type="GO" id="GO:0030003">
    <property type="term" value="P:intracellular monoatomic cation homeostasis"/>
    <property type="evidence" value="ECO:0007669"/>
    <property type="project" value="TreeGrafter"/>
</dbReference>
<name>A0A8W8NEH0_MAGGI</name>
<feature type="region of interest" description="Disordered" evidence="6">
    <location>
        <begin position="139"/>
        <end position="160"/>
    </location>
</feature>
<evidence type="ECO:0000256" key="7">
    <source>
        <dbReference type="SAM" id="Phobius"/>
    </source>
</evidence>
<feature type="transmembrane region" description="Helical" evidence="7">
    <location>
        <begin position="279"/>
        <end position="301"/>
    </location>
</feature>
<keyword evidence="3 7" id="KW-0812">Transmembrane</keyword>
<dbReference type="GO" id="GO:0140410">
    <property type="term" value="F:monoatomic cation:bicarbonate symporter activity"/>
    <property type="evidence" value="ECO:0007669"/>
    <property type="project" value="TreeGrafter"/>
</dbReference>
<feature type="transmembrane region" description="Helical" evidence="7">
    <location>
        <begin position="243"/>
        <end position="267"/>
    </location>
</feature>
<evidence type="ECO:0000256" key="5">
    <source>
        <dbReference type="ARBA" id="ARBA00023136"/>
    </source>
</evidence>
<protein>
    <recommendedName>
        <fullName evidence="10">Zinc transporter ZIP10</fullName>
    </recommendedName>
</protein>
<feature type="transmembrane region" description="Helical" evidence="7">
    <location>
        <begin position="321"/>
        <end position="346"/>
    </location>
</feature>
<evidence type="ECO:0008006" key="10">
    <source>
        <dbReference type="Google" id="ProtNLM"/>
    </source>
</evidence>